<comment type="caution">
    <text evidence="1">The sequence shown here is derived from an EMBL/GenBank/DDBJ whole genome shotgun (WGS) entry which is preliminary data.</text>
</comment>
<dbReference type="NCBIfam" id="TIGR01643">
    <property type="entry name" value="YD_repeat_2x"/>
    <property type="match status" value="3"/>
</dbReference>
<name>M5SAM9_9BACT</name>
<feature type="non-terminal residue" evidence="1">
    <location>
        <position position="1176"/>
    </location>
</feature>
<proteinExistence type="predicted"/>
<dbReference type="PANTHER" id="PTHR32305">
    <property type="match status" value="1"/>
</dbReference>
<dbReference type="InterPro" id="IPR006530">
    <property type="entry name" value="YD"/>
</dbReference>
<gene>
    <name evidence="1" type="ORF">RESH_00868</name>
</gene>
<sequence>MFQMSGNKLYPANRNRAKALEIFDDQMDPVDFVWWENEDNGFSHPNFPGAKFAKLTNWDGSWFLFELVMAHADPNWNASDNNPVDGRLIEAKNRYGEGYSITYKTWTASEVSQSPSRLWQVDKVTDTNLNEMSVQYDSIQHSGCWVINKLTLPNSDEILYRYENGFLSEIEYATGEISTFSYSPSSGGMYRLDIKDLHATPGHRTKTVVVSGSASTSGGNVIPTALGVARIVYDGEFELRYLNLVAADNSFDISSEVTGMDFESVIYQGGGQLFPELHKVSQGGLSYETPRRYCETGWSIDIDAFSGGYGGSSGAGVVAQLESSFTRFGGESRNINRGKPDSVIDERDVTVEYTYLPAAGSSMATAKDNLIQSDYSDGTFETYCYNSQNKIVRYRDRNGNVTKRAYNSDGQLTKLEVGLTDSASNVNVVDPYGSGSQYDRCATDDVQTSEYAFHEWAYFSSGTSDGLLQTYTDPNGEDFDYEYDSSRRLVKVTGPAISTGGARPETSYTYDASSYLQKITDPLGHEVEFVYDSRGRQISRIYDDGTTERTIYGTGNASELVVKRIDRSGTVTLYEYDDADRLTRQVNAYAVMDGSTETATPDLASETTYTYLHGTDQPLQVVSPSSLVEYDYDSRGRRVQTTRYASDGTSLVQGTEYSNNQLFSSEDAYGRKTYYAYDATDGRLIRTVSGLTPEFTLADFDAVLNLTRDTSANADYVISDMMYDAEGNVIESYDARLVKTENEYDSRDRQVVRIAAVGTALEARTETDYDAASNVLAVRSPRYFDSSDTEGYQNTEETWTYTPAGQQATHTEAAGTSLAVTETFAYDLLGRQISRTDYGGQTWETHYEDCCGQVIASENPLGHGSIVRKDPMGRSVHQVSYEDFSSHTGTLDDPIDAKTLREVTTKYDGRGRPVARTTWLVARGLVDVTDPPIAGLGSVSAADGLTEQYLYDDDLTDGVGLDNATGVTPLIGSTAVSLADALTKLAGTTANGGAGVSFDADATGSARVTISPEGEVRFSISDGAGRSVMSGAIDDSSDLITWNCNVHDQTESIAGYGTVLASQSVNALGHVRKSLSDAAGRTIQSIDALGKITSYEYDASGNQLKVRDPNGVGQDCLYDALGRDTQCTDTASGVTQSGYDLAGNKVSSTDAKSNTTTYVFDARGRQIKQVDRLSGE</sequence>
<dbReference type="InterPro" id="IPR031325">
    <property type="entry name" value="RHS_repeat"/>
</dbReference>
<reference evidence="1 2" key="1">
    <citation type="journal article" date="2013" name="Mar. Genomics">
        <title>Expression of sulfatases in Rhodopirellula baltica and the diversity of sulfatases in the genus Rhodopirellula.</title>
        <authorList>
            <person name="Wegner C.E."/>
            <person name="Richter-Heitmann T."/>
            <person name="Klindworth A."/>
            <person name="Klockow C."/>
            <person name="Richter M."/>
            <person name="Achstetter T."/>
            <person name="Glockner F.O."/>
            <person name="Harder J."/>
        </authorList>
    </citation>
    <scope>NUCLEOTIDE SEQUENCE [LARGE SCALE GENOMIC DNA]</scope>
    <source>
        <strain evidence="1 2">SH398</strain>
    </source>
</reference>
<dbReference type="Pfam" id="PF05593">
    <property type="entry name" value="RHS_repeat"/>
    <property type="match status" value="2"/>
</dbReference>
<dbReference type="PANTHER" id="PTHR32305:SF15">
    <property type="entry name" value="PROTEIN RHSA-RELATED"/>
    <property type="match status" value="1"/>
</dbReference>
<evidence type="ECO:0000313" key="1">
    <source>
        <dbReference type="EMBL" id="EMI28551.1"/>
    </source>
</evidence>
<dbReference type="EMBL" id="ANOF01000031">
    <property type="protein sequence ID" value="EMI28551.1"/>
    <property type="molecule type" value="Genomic_DNA"/>
</dbReference>
<accession>M5SAM9</accession>
<dbReference type="STRING" id="1263868.RESH_00868"/>
<dbReference type="InterPro" id="IPR050708">
    <property type="entry name" value="T6SS_VgrG/RHS"/>
</dbReference>
<protein>
    <submittedName>
        <fullName evidence="1">YD repeat protein</fullName>
    </submittedName>
</protein>
<evidence type="ECO:0000313" key="2">
    <source>
        <dbReference type="Proteomes" id="UP000011996"/>
    </source>
</evidence>
<dbReference type="Gene3D" id="2.180.10.10">
    <property type="entry name" value="RHS repeat-associated core"/>
    <property type="match status" value="4"/>
</dbReference>
<dbReference type="AlphaFoldDB" id="M5SAM9"/>
<dbReference type="Proteomes" id="UP000011996">
    <property type="component" value="Unassembled WGS sequence"/>
</dbReference>
<organism evidence="1 2">
    <name type="scientific">Rhodopirellula europaea SH398</name>
    <dbReference type="NCBI Taxonomy" id="1263868"/>
    <lineage>
        <taxon>Bacteria</taxon>
        <taxon>Pseudomonadati</taxon>
        <taxon>Planctomycetota</taxon>
        <taxon>Planctomycetia</taxon>
        <taxon>Pirellulales</taxon>
        <taxon>Pirellulaceae</taxon>
        <taxon>Rhodopirellula</taxon>
    </lineage>
</organism>